<dbReference type="SUPFAM" id="SSF81301">
    <property type="entry name" value="Nucleotidyltransferase"/>
    <property type="match status" value="1"/>
</dbReference>
<dbReference type="Pfam" id="PF01743">
    <property type="entry name" value="PolyA_pol"/>
    <property type="match status" value="1"/>
</dbReference>
<gene>
    <name evidence="6" type="primary">g13004</name>
    <name evidence="6" type="ORF">VP750_LOCUS11546</name>
</gene>
<evidence type="ECO:0000313" key="7">
    <source>
        <dbReference type="Proteomes" id="UP001497392"/>
    </source>
</evidence>
<dbReference type="PANTHER" id="PTHR13734:SF5">
    <property type="entry name" value="CCA TRNA NUCLEOTIDYLTRANSFERASE, MITOCHONDRIAL"/>
    <property type="match status" value="1"/>
</dbReference>
<keyword evidence="2 4" id="KW-0808">Transferase</keyword>
<dbReference type="SUPFAM" id="SSF81891">
    <property type="entry name" value="Poly A polymerase C-terminal region-like"/>
    <property type="match status" value="1"/>
</dbReference>
<proteinExistence type="inferred from homology"/>
<comment type="caution">
    <text evidence="6">The sequence shown here is derived from an EMBL/GenBank/DDBJ whole genome shotgun (WGS) entry which is preliminary data.</text>
</comment>
<keyword evidence="7" id="KW-1185">Reference proteome</keyword>
<evidence type="ECO:0000256" key="4">
    <source>
        <dbReference type="RuleBase" id="RU003953"/>
    </source>
</evidence>
<sequence>MAYSGARNTAIQLTQQEEELFGILLKTLEHQHLNTVLRCAGGWVRDKLLGKDSHDIDIAIDNKLGGEFAEHVNTYLSSQDLETRRIAVIESNPEQSKHLETARMKVAGLELDLVNLRSEQYADQTSRIPTMEFGTPEQDALRRDLTINSLFYNINTREVEDFTGKGLDDLLEHRLIRTPLPPSETFRDDPLRVLRAIRFGARFGFRLDEELEQAAASEPVSLYSFLTIQL</sequence>
<name>A0ABP1GBQ9_9CHLO</name>
<evidence type="ECO:0000313" key="6">
    <source>
        <dbReference type="EMBL" id="CAL5229640.1"/>
    </source>
</evidence>
<evidence type="ECO:0000256" key="3">
    <source>
        <dbReference type="ARBA" id="ARBA00022884"/>
    </source>
</evidence>
<dbReference type="InterPro" id="IPR002646">
    <property type="entry name" value="PolA_pol_head_dom"/>
</dbReference>
<dbReference type="Proteomes" id="UP001497392">
    <property type="component" value="Unassembled WGS sequence"/>
</dbReference>
<keyword evidence="3 4" id="KW-0694">RNA-binding</keyword>
<protein>
    <submittedName>
        <fullName evidence="6">G13004 protein</fullName>
    </submittedName>
</protein>
<dbReference type="Gene3D" id="1.10.3090.10">
    <property type="entry name" value="cca-adding enzyme, domain 2"/>
    <property type="match status" value="1"/>
</dbReference>
<dbReference type="EMBL" id="CAXHTA020000021">
    <property type="protein sequence ID" value="CAL5229640.1"/>
    <property type="molecule type" value="Genomic_DNA"/>
</dbReference>
<dbReference type="CDD" id="cd05398">
    <property type="entry name" value="NT_ClassII-CCAase"/>
    <property type="match status" value="1"/>
</dbReference>
<dbReference type="PANTHER" id="PTHR13734">
    <property type="entry name" value="TRNA-NUCLEOTIDYLTRANSFERASE"/>
    <property type="match status" value="1"/>
</dbReference>
<accession>A0ABP1GBQ9</accession>
<comment type="similarity">
    <text evidence="1 4">Belongs to the tRNA nucleotidyltransferase/poly(A) polymerase family.</text>
</comment>
<organism evidence="6 7">
    <name type="scientific">Coccomyxa viridis</name>
    <dbReference type="NCBI Taxonomy" id="1274662"/>
    <lineage>
        <taxon>Eukaryota</taxon>
        <taxon>Viridiplantae</taxon>
        <taxon>Chlorophyta</taxon>
        <taxon>core chlorophytes</taxon>
        <taxon>Trebouxiophyceae</taxon>
        <taxon>Trebouxiophyceae incertae sedis</taxon>
        <taxon>Coccomyxaceae</taxon>
        <taxon>Coccomyxa</taxon>
    </lineage>
</organism>
<evidence type="ECO:0000256" key="1">
    <source>
        <dbReference type="ARBA" id="ARBA00007265"/>
    </source>
</evidence>
<evidence type="ECO:0000259" key="5">
    <source>
        <dbReference type="Pfam" id="PF01743"/>
    </source>
</evidence>
<feature type="domain" description="Poly A polymerase head" evidence="5">
    <location>
        <begin position="38"/>
        <end position="174"/>
    </location>
</feature>
<reference evidence="6 7" key="1">
    <citation type="submission" date="2024-06" db="EMBL/GenBank/DDBJ databases">
        <authorList>
            <person name="Kraege A."/>
            <person name="Thomma B."/>
        </authorList>
    </citation>
    <scope>NUCLEOTIDE SEQUENCE [LARGE SCALE GENOMIC DNA]</scope>
</reference>
<dbReference type="InterPro" id="IPR043519">
    <property type="entry name" value="NT_sf"/>
</dbReference>
<evidence type="ECO:0000256" key="2">
    <source>
        <dbReference type="ARBA" id="ARBA00022679"/>
    </source>
</evidence>
<dbReference type="Gene3D" id="3.30.460.10">
    <property type="entry name" value="Beta Polymerase, domain 2"/>
    <property type="match status" value="1"/>
</dbReference>